<evidence type="ECO:0000313" key="3">
    <source>
        <dbReference type="Proteomes" id="UP001516662"/>
    </source>
</evidence>
<evidence type="ECO:0000313" key="2">
    <source>
        <dbReference type="EMBL" id="MBE4910470.1"/>
    </source>
</evidence>
<evidence type="ECO:0000256" key="1">
    <source>
        <dbReference type="SAM" id="MobiDB-lite"/>
    </source>
</evidence>
<comment type="caution">
    <text evidence="2">The sequence shown here is derived from an EMBL/GenBank/DDBJ whole genome shotgun (WGS) entry which is preliminary data.</text>
</comment>
<feature type="region of interest" description="Disordered" evidence="1">
    <location>
        <begin position="25"/>
        <end position="49"/>
    </location>
</feature>
<protein>
    <submittedName>
        <fullName evidence="2">Uncharacterized protein</fullName>
    </submittedName>
</protein>
<dbReference type="EMBL" id="JADCLJ010000024">
    <property type="protein sequence ID" value="MBE4910470.1"/>
    <property type="molecule type" value="Genomic_DNA"/>
</dbReference>
<proteinExistence type="predicted"/>
<sequence>MNPNEGKRYQRKIGKVKAYQDLNDEISKNKELQTMQPTPEPKDFEEIEY</sequence>
<gene>
    <name evidence="2" type="ORF">IMZ08_20720</name>
</gene>
<feature type="compositionally biased region" description="Basic and acidic residues" evidence="1">
    <location>
        <begin position="40"/>
        <end position="49"/>
    </location>
</feature>
<keyword evidence="3" id="KW-1185">Reference proteome</keyword>
<dbReference type="Proteomes" id="UP001516662">
    <property type="component" value="Unassembled WGS sequence"/>
</dbReference>
<dbReference type="RefSeq" id="WP_193539703.1">
    <property type="nucleotide sequence ID" value="NZ_JADCLJ010000024.1"/>
</dbReference>
<reference evidence="2 3" key="1">
    <citation type="submission" date="2020-10" db="EMBL/GenBank/DDBJ databases">
        <title>Bacillus sp. HD4P25, an endophyte from a halophyte.</title>
        <authorList>
            <person name="Sun J.-Q."/>
        </authorList>
    </citation>
    <scope>NUCLEOTIDE SEQUENCE [LARGE SCALE GENOMIC DNA]</scope>
    <source>
        <strain evidence="2 3">YIM 93174</strain>
    </source>
</reference>
<name>A0ABR9QPN8_9BACI</name>
<accession>A0ABR9QPN8</accession>
<organism evidence="2 3">
    <name type="scientific">Litchfieldia luteola</name>
    <dbReference type="NCBI Taxonomy" id="682179"/>
    <lineage>
        <taxon>Bacteria</taxon>
        <taxon>Bacillati</taxon>
        <taxon>Bacillota</taxon>
        <taxon>Bacilli</taxon>
        <taxon>Bacillales</taxon>
        <taxon>Bacillaceae</taxon>
        <taxon>Litchfieldia</taxon>
    </lineage>
</organism>